<evidence type="ECO:0000313" key="13">
    <source>
        <dbReference type="EMBL" id="KAF4400315.1"/>
    </source>
</evidence>
<dbReference type="Proteomes" id="UP000583929">
    <property type="component" value="Unassembled WGS sequence"/>
</dbReference>
<evidence type="ECO:0000256" key="10">
    <source>
        <dbReference type="RuleBase" id="RU000489"/>
    </source>
</evidence>
<evidence type="ECO:0000256" key="1">
    <source>
        <dbReference type="ARBA" id="ARBA00000822"/>
    </source>
</evidence>
<dbReference type="FunFam" id="3.20.20.80:FF:000015">
    <property type="entry name" value="Acidic endochitinase SE2"/>
    <property type="match status" value="2"/>
</dbReference>
<keyword evidence="8 10" id="KW-0326">Glycosidase</keyword>
<keyword evidence="4 10" id="KW-0378">Hydrolase</keyword>
<dbReference type="InterPro" id="IPR001223">
    <property type="entry name" value="Glyco_hydro18_cat"/>
</dbReference>
<keyword evidence="14" id="KW-1185">Reference proteome</keyword>
<dbReference type="InterPro" id="IPR001579">
    <property type="entry name" value="Glyco_hydro_18_chit_AS"/>
</dbReference>
<dbReference type="GO" id="GO:0008843">
    <property type="term" value="F:endochitinase activity"/>
    <property type="evidence" value="ECO:0007669"/>
    <property type="project" value="UniProtKB-EC"/>
</dbReference>
<feature type="chain" id="PRO_5029603352" description="chitinase" evidence="11">
    <location>
        <begin position="23"/>
        <end position="593"/>
    </location>
</feature>
<dbReference type="AlphaFoldDB" id="A0A7J6HZB3"/>
<keyword evidence="11" id="KW-0732">Signal</keyword>
<dbReference type="CDD" id="cd02877">
    <property type="entry name" value="GH18_hevamine_XipI_class_III"/>
    <property type="match status" value="2"/>
</dbReference>
<dbReference type="SUPFAM" id="SSF51445">
    <property type="entry name" value="(Trans)glycosidases"/>
    <property type="match status" value="2"/>
</dbReference>
<comment type="caution">
    <text evidence="13">The sequence shown here is derived from an EMBL/GenBank/DDBJ whole genome shotgun (WGS) entry which is preliminary data.</text>
</comment>
<feature type="non-terminal residue" evidence="13">
    <location>
        <position position="1"/>
    </location>
</feature>
<evidence type="ECO:0000259" key="12">
    <source>
        <dbReference type="PROSITE" id="PS51910"/>
    </source>
</evidence>
<feature type="domain" description="GH18" evidence="12">
    <location>
        <begin position="31"/>
        <end position="311"/>
    </location>
</feature>
<dbReference type="GO" id="GO:0000272">
    <property type="term" value="P:polysaccharide catabolic process"/>
    <property type="evidence" value="ECO:0007669"/>
    <property type="project" value="UniProtKB-KW"/>
</dbReference>
<protein>
    <recommendedName>
        <fullName evidence="3">chitinase</fullName>
        <ecNumber evidence="3">3.2.1.14</ecNumber>
    </recommendedName>
</protein>
<evidence type="ECO:0000256" key="6">
    <source>
        <dbReference type="ARBA" id="ARBA00023157"/>
    </source>
</evidence>
<keyword evidence="9" id="KW-0624">Polysaccharide degradation</keyword>
<sequence>MARDNSQQLIIFLVLGIISTLAFLVQTSNAGGIAIYWGQASNEETLMATCKSGRYKYVMISFLNKFGNGQNPQLNLASHCNPVGGGCRVASKGIKACQKKGIKVFLSIGGGIGKYTLTSKADAKKVADYLWHNFLGGKSSSRPLGDAVLDGIDFDIELGNPNYYDDLARFLKGRSTSKRPVLLSAAPQCIYPDRFVGEALKAVSFDYVWVQFYNNGPCQYDSKTDSVKKLLKSWEEWNKNLTKAKKIFMGLPAARKAAGKVGGYIPASELKSRVLPKIKKSKKYGGVMLWNKFWDVQNKYSNAIVGTLIQFTHAGGIAIYWGQNVNEGTLAQTCATGRYSYVIIAFLNKFGNGQTPQINLSGHCNPTRCAIASQGIRSCQSKGIKVMLSLGGGLGTYSLSSPADAKNVADYLWNNFLGGTSTSRPLGDAVLDGIDFDIELGSTKYWEDLATNLKGYSKVGRPVYLSAAPQCPYPDHFLGNALNTGLFDYVWIQFYNNPSCQYSSSGNVNTLLSSWNGWSNSIKGGKIFLGLPASPAAASTGTGYIPPNVVTSQILPVIKNSANYGGVMLWSKYYDDKNGYSSIAATDNSVQVQ</sequence>
<feature type="signal peptide" evidence="11">
    <location>
        <begin position="1"/>
        <end position="22"/>
    </location>
</feature>
<reference evidence="13 14" key="1">
    <citation type="journal article" date="2020" name="bioRxiv">
        <title>Sequence and annotation of 42 cannabis genomes reveals extensive copy number variation in cannabinoid synthesis and pathogen resistance genes.</title>
        <authorList>
            <person name="Mckernan K.J."/>
            <person name="Helbert Y."/>
            <person name="Kane L.T."/>
            <person name="Ebling H."/>
            <person name="Zhang L."/>
            <person name="Liu B."/>
            <person name="Eaton Z."/>
            <person name="Mclaughlin S."/>
            <person name="Kingan S."/>
            <person name="Baybayan P."/>
            <person name="Concepcion G."/>
            <person name="Jordan M."/>
            <person name="Riva A."/>
            <person name="Barbazuk W."/>
            <person name="Harkins T."/>
        </authorList>
    </citation>
    <scope>NUCLEOTIDE SEQUENCE [LARGE SCALE GENOMIC DNA]</scope>
    <source>
        <strain evidence="14">cv. Jamaican Lion 4</strain>
        <tissue evidence="13">Leaf</tissue>
    </source>
</reference>
<dbReference type="GO" id="GO:0005576">
    <property type="term" value="C:extracellular region"/>
    <property type="evidence" value="ECO:0007669"/>
    <property type="project" value="TreeGrafter"/>
</dbReference>
<dbReference type="GO" id="GO:0006032">
    <property type="term" value="P:chitin catabolic process"/>
    <property type="evidence" value="ECO:0007669"/>
    <property type="project" value="UniProtKB-KW"/>
</dbReference>
<dbReference type="EC" id="3.2.1.14" evidence="3"/>
<gene>
    <name evidence="13" type="ORF">G4B88_019524</name>
</gene>
<accession>A0A7J6HZB3</accession>
<keyword evidence="6" id="KW-1015">Disulfide bond</keyword>
<comment type="similarity">
    <text evidence="2">Belongs to the glycosyl hydrolase 18 family. Chitinase class II subfamily.</text>
</comment>
<organism evidence="13 14">
    <name type="scientific">Cannabis sativa</name>
    <name type="common">Hemp</name>
    <name type="synonym">Marijuana</name>
    <dbReference type="NCBI Taxonomy" id="3483"/>
    <lineage>
        <taxon>Eukaryota</taxon>
        <taxon>Viridiplantae</taxon>
        <taxon>Streptophyta</taxon>
        <taxon>Embryophyta</taxon>
        <taxon>Tracheophyta</taxon>
        <taxon>Spermatophyta</taxon>
        <taxon>Magnoliopsida</taxon>
        <taxon>eudicotyledons</taxon>
        <taxon>Gunneridae</taxon>
        <taxon>Pentapetalae</taxon>
        <taxon>rosids</taxon>
        <taxon>fabids</taxon>
        <taxon>Rosales</taxon>
        <taxon>Cannabaceae</taxon>
        <taxon>Cannabis</taxon>
    </lineage>
</organism>
<keyword evidence="5" id="KW-0146">Chitin degradation</keyword>
<proteinExistence type="inferred from homology"/>
<dbReference type="InterPro" id="IPR050542">
    <property type="entry name" value="Glycosyl_Hydrlase18_Chitinase"/>
</dbReference>
<comment type="catalytic activity">
    <reaction evidence="1">
        <text>Random endo-hydrolysis of N-acetyl-beta-D-glucosaminide (1-&gt;4)-beta-linkages in chitin and chitodextrins.</text>
        <dbReference type="EC" id="3.2.1.14"/>
    </reaction>
</comment>
<evidence type="ECO:0000313" key="14">
    <source>
        <dbReference type="Proteomes" id="UP000583929"/>
    </source>
</evidence>
<evidence type="ECO:0000256" key="5">
    <source>
        <dbReference type="ARBA" id="ARBA00023024"/>
    </source>
</evidence>
<evidence type="ECO:0000256" key="2">
    <source>
        <dbReference type="ARBA" id="ARBA00009121"/>
    </source>
</evidence>
<dbReference type="PROSITE" id="PS51910">
    <property type="entry name" value="GH18_2"/>
    <property type="match status" value="2"/>
</dbReference>
<evidence type="ECO:0000256" key="4">
    <source>
        <dbReference type="ARBA" id="ARBA00022801"/>
    </source>
</evidence>
<feature type="domain" description="GH18" evidence="12">
    <location>
        <begin position="315"/>
        <end position="593"/>
    </location>
</feature>
<dbReference type="InterPro" id="IPR045321">
    <property type="entry name" value="Cts1-like"/>
</dbReference>
<evidence type="ECO:0000256" key="9">
    <source>
        <dbReference type="ARBA" id="ARBA00023326"/>
    </source>
</evidence>
<keyword evidence="7" id="KW-0119">Carbohydrate metabolism</keyword>
<dbReference type="Gene3D" id="3.20.20.80">
    <property type="entry name" value="Glycosidases"/>
    <property type="match status" value="2"/>
</dbReference>
<name>A0A7J6HZB3_CANSA</name>
<dbReference type="EMBL" id="JAATIQ010000019">
    <property type="protein sequence ID" value="KAF4400315.1"/>
    <property type="molecule type" value="Genomic_DNA"/>
</dbReference>
<evidence type="ECO:0000256" key="11">
    <source>
        <dbReference type="SAM" id="SignalP"/>
    </source>
</evidence>
<evidence type="ECO:0000256" key="7">
    <source>
        <dbReference type="ARBA" id="ARBA00023277"/>
    </source>
</evidence>
<dbReference type="PANTHER" id="PTHR45708">
    <property type="entry name" value="ENDOCHITINASE"/>
    <property type="match status" value="1"/>
</dbReference>
<dbReference type="InterPro" id="IPR017853">
    <property type="entry name" value="GH"/>
</dbReference>
<dbReference type="Pfam" id="PF00704">
    <property type="entry name" value="Glyco_hydro_18"/>
    <property type="match status" value="2"/>
</dbReference>
<evidence type="ECO:0000256" key="3">
    <source>
        <dbReference type="ARBA" id="ARBA00012729"/>
    </source>
</evidence>
<evidence type="ECO:0000256" key="8">
    <source>
        <dbReference type="ARBA" id="ARBA00023295"/>
    </source>
</evidence>
<dbReference type="PROSITE" id="PS01095">
    <property type="entry name" value="GH18_1"/>
    <property type="match status" value="2"/>
</dbReference>
<dbReference type="PANTHER" id="PTHR45708:SF21">
    <property type="entry name" value="ACIDIC ENDOCHITINASE"/>
    <property type="match status" value="1"/>
</dbReference>